<dbReference type="PANTHER" id="PTHR30349">
    <property type="entry name" value="PHAGE INTEGRASE-RELATED"/>
    <property type="match status" value="1"/>
</dbReference>
<organism evidence="3 4">
    <name type="scientific">Spirochaeta isovalerica</name>
    <dbReference type="NCBI Taxonomy" id="150"/>
    <lineage>
        <taxon>Bacteria</taxon>
        <taxon>Pseudomonadati</taxon>
        <taxon>Spirochaetota</taxon>
        <taxon>Spirochaetia</taxon>
        <taxon>Spirochaetales</taxon>
        <taxon>Spirochaetaceae</taxon>
        <taxon>Spirochaeta</taxon>
    </lineage>
</organism>
<dbReference type="InterPro" id="IPR013762">
    <property type="entry name" value="Integrase-like_cat_sf"/>
</dbReference>
<dbReference type="GO" id="GO:0006310">
    <property type="term" value="P:DNA recombination"/>
    <property type="evidence" value="ECO:0007669"/>
    <property type="project" value="UniProtKB-KW"/>
</dbReference>
<evidence type="ECO:0000313" key="3">
    <source>
        <dbReference type="EMBL" id="MBB6481993.1"/>
    </source>
</evidence>
<dbReference type="InterPro" id="IPR011010">
    <property type="entry name" value="DNA_brk_join_enz"/>
</dbReference>
<sequence>MCSLIYGGGLRLEECLSLRLKDLDLEKGIITVVMGKGNKDRQTMLPASVQDSLKKHLASVKALYNKDRINDNPGVQIPVSLKRKYPNADKEWGWYWVFPSNSLCKDPYSMNLCRYHRHPSSLQKTFKEALRMSGVPKKASVHTLRHSFATHLLEAGYDIRTIQELLGHSSLQTTMIYTHVAGKNKLGIISPMDRDDIICESRPLPYGRVPLPDCPQPEVQLQEAAVRTAV</sequence>
<proteinExistence type="predicted"/>
<dbReference type="PROSITE" id="PS51898">
    <property type="entry name" value="TYR_RECOMBINASE"/>
    <property type="match status" value="1"/>
</dbReference>
<keyword evidence="1" id="KW-0233">DNA recombination</keyword>
<dbReference type="GO" id="GO:0015074">
    <property type="term" value="P:DNA integration"/>
    <property type="evidence" value="ECO:0007669"/>
    <property type="project" value="InterPro"/>
</dbReference>
<dbReference type="AlphaFoldDB" id="A0A841RDF0"/>
<evidence type="ECO:0000313" key="4">
    <source>
        <dbReference type="Proteomes" id="UP000587760"/>
    </source>
</evidence>
<protein>
    <submittedName>
        <fullName evidence="3">Integrase</fullName>
    </submittedName>
</protein>
<dbReference type="InterPro" id="IPR002104">
    <property type="entry name" value="Integrase_catalytic"/>
</dbReference>
<dbReference type="Proteomes" id="UP000587760">
    <property type="component" value="Unassembled WGS sequence"/>
</dbReference>
<dbReference type="GO" id="GO:0003677">
    <property type="term" value="F:DNA binding"/>
    <property type="evidence" value="ECO:0007669"/>
    <property type="project" value="InterPro"/>
</dbReference>
<reference evidence="3 4" key="1">
    <citation type="submission" date="2020-08" db="EMBL/GenBank/DDBJ databases">
        <title>Genomic Encyclopedia of Type Strains, Phase IV (KMG-IV): sequencing the most valuable type-strain genomes for metagenomic binning, comparative biology and taxonomic classification.</title>
        <authorList>
            <person name="Goeker M."/>
        </authorList>
    </citation>
    <scope>NUCLEOTIDE SEQUENCE [LARGE SCALE GENOMIC DNA]</scope>
    <source>
        <strain evidence="3 4">DSM 2461</strain>
    </source>
</reference>
<evidence type="ECO:0000259" key="2">
    <source>
        <dbReference type="PROSITE" id="PS51898"/>
    </source>
</evidence>
<dbReference type="Gene3D" id="1.10.443.10">
    <property type="entry name" value="Intergrase catalytic core"/>
    <property type="match status" value="1"/>
</dbReference>
<name>A0A841RDF0_9SPIO</name>
<evidence type="ECO:0000256" key="1">
    <source>
        <dbReference type="ARBA" id="ARBA00023172"/>
    </source>
</evidence>
<dbReference type="Pfam" id="PF00589">
    <property type="entry name" value="Phage_integrase"/>
    <property type="match status" value="1"/>
</dbReference>
<comment type="caution">
    <text evidence="3">The sequence shown here is derived from an EMBL/GenBank/DDBJ whole genome shotgun (WGS) entry which is preliminary data.</text>
</comment>
<keyword evidence="4" id="KW-1185">Reference proteome</keyword>
<gene>
    <name evidence="3" type="ORF">HNR50_003681</name>
</gene>
<dbReference type="EMBL" id="JACHGJ010000009">
    <property type="protein sequence ID" value="MBB6481993.1"/>
    <property type="molecule type" value="Genomic_DNA"/>
</dbReference>
<dbReference type="PANTHER" id="PTHR30349:SF64">
    <property type="entry name" value="PROPHAGE INTEGRASE INTD-RELATED"/>
    <property type="match status" value="1"/>
</dbReference>
<dbReference type="InterPro" id="IPR050090">
    <property type="entry name" value="Tyrosine_recombinase_XerCD"/>
</dbReference>
<feature type="domain" description="Tyr recombinase" evidence="2">
    <location>
        <begin position="1"/>
        <end position="190"/>
    </location>
</feature>
<dbReference type="SUPFAM" id="SSF56349">
    <property type="entry name" value="DNA breaking-rejoining enzymes"/>
    <property type="match status" value="1"/>
</dbReference>
<accession>A0A841RDF0</accession>